<evidence type="ECO:0000313" key="11">
    <source>
        <dbReference type="Proteomes" id="UP000231701"/>
    </source>
</evidence>
<evidence type="ECO:0000256" key="4">
    <source>
        <dbReference type="ARBA" id="ARBA00022525"/>
    </source>
</evidence>
<evidence type="ECO:0000256" key="5">
    <source>
        <dbReference type="ARBA" id="ARBA00022729"/>
    </source>
</evidence>
<comment type="catalytic activity">
    <reaction evidence="1">
        <text>Random hydrolysis of (1-&gt;4)-beta-D-mannosidic linkages in mannans, galactomannans and glucomannans.</text>
        <dbReference type="EC" id="3.2.1.78"/>
    </reaction>
</comment>
<dbReference type="InterPro" id="IPR013783">
    <property type="entry name" value="Ig-like_fold"/>
</dbReference>
<dbReference type="Proteomes" id="UP000231701">
    <property type="component" value="Chromosome"/>
</dbReference>
<dbReference type="PANTHER" id="PTHR31451:SF39">
    <property type="entry name" value="MANNAN ENDO-1,4-BETA-MANNOSIDASE 1"/>
    <property type="match status" value="1"/>
</dbReference>
<name>A0A2K8L516_MARES</name>
<evidence type="ECO:0000256" key="7">
    <source>
        <dbReference type="ARBA" id="ARBA00023295"/>
    </source>
</evidence>
<keyword evidence="11" id="KW-1185">Reference proteome</keyword>
<gene>
    <name evidence="10" type="ORF">Ga0123461_0906</name>
</gene>
<organism evidence="10 11">
    <name type="scientific">Mariprofundus aestuarium</name>
    <dbReference type="NCBI Taxonomy" id="1921086"/>
    <lineage>
        <taxon>Bacteria</taxon>
        <taxon>Pseudomonadati</taxon>
        <taxon>Pseudomonadota</taxon>
        <taxon>Candidatius Mariprofundia</taxon>
        <taxon>Mariprofundales</taxon>
        <taxon>Mariprofundaceae</taxon>
        <taxon>Mariprofundus</taxon>
    </lineage>
</organism>
<dbReference type="KEGG" id="maes:Ga0123461_0906"/>
<dbReference type="SUPFAM" id="SSF49265">
    <property type="entry name" value="Fibronectin type III"/>
    <property type="match status" value="1"/>
</dbReference>
<keyword evidence="5 8" id="KW-0732">Signal</keyword>
<dbReference type="PANTHER" id="PTHR31451">
    <property type="match status" value="1"/>
</dbReference>
<dbReference type="Gene3D" id="2.60.40.10">
    <property type="entry name" value="Immunoglobulins"/>
    <property type="match status" value="1"/>
</dbReference>
<comment type="subcellular location">
    <subcellularLocation>
        <location evidence="2">Secreted</location>
    </subcellularLocation>
</comment>
<feature type="domain" description="Glycoside hydrolase family 5" evidence="9">
    <location>
        <begin position="176"/>
        <end position="283"/>
    </location>
</feature>
<dbReference type="EC" id="3.2.1.78" evidence="3"/>
<dbReference type="GO" id="GO:0016985">
    <property type="term" value="F:mannan endo-1,4-beta-mannosidase activity"/>
    <property type="evidence" value="ECO:0007669"/>
    <property type="project" value="TreeGrafter"/>
</dbReference>
<keyword evidence="4" id="KW-0964">Secreted</keyword>
<dbReference type="CDD" id="cd00063">
    <property type="entry name" value="FN3"/>
    <property type="match status" value="1"/>
</dbReference>
<keyword evidence="7" id="KW-0326">Glycosidase</keyword>
<dbReference type="GO" id="GO:0005576">
    <property type="term" value="C:extracellular region"/>
    <property type="evidence" value="ECO:0007669"/>
    <property type="project" value="UniProtKB-SubCell"/>
</dbReference>
<dbReference type="InterPro" id="IPR003961">
    <property type="entry name" value="FN3_dom"/>
</dbReference>
<dbReference type="SUPFAM" id="SSF51445">
    <property type="entry name" value="(Trans)glycosidases"/>
    <property type="match status" value="1"/>
</dbReference>
<keyword evidence="6" id="KW-0378">Hydrolase</keyword>
<dbReference type="InterPro" id="IPR017853">
    <property type="entry name" value="GH"/>
</dbReference>
<dbReference type="Gene3D" id="3.20.20.80">
    <property type="entry name" value="Glycosidases"/>
    <property type="match status" value="1"/>
</dbReference>
<reference evidence="10 11" key="1">
    <citation type="submission" date="2016-12" db="EMBL/GenBank/DDBJ databases">
        <title>Isolation and genomic insights into novel planktonic Zetaproteobacteria from stratified waters of the Chesapeake Bay.</title>
        <authorList>
            <person name="McAllister S.M."/>
            <person name="Kato S."/>
            <person name="Chan C.S."/>
            <person name="Chiu B.K."/>
            <person name="Field E.K."/>
        </authorList>
    </citation>
    <scope>NUCLEOTIDE SEQUENCE [LARGE SCALE GENOMIC DNA]</scope>
    <source>
        <strain evidence="10 11">CP-5</strain>
    </source>
</reference>
<evidence type="ECO:0000256" key="2">
    <source>
        <dbReference type="ARBA" id="ARBA00004613"/>
    </source>
</evidence>
<protein>
    <recommendedName>
        <fullName evidence="3">mannan endo-1,4-beta-mannosidase</fullName>
        <ecNumber evidence="3">3.2.1.78</ecNumber>
    </recommendedName>
</protein>
<evidence type="ECO:0000259" key="9">
    <source>
        <dbReference type="Pfam" id="PF26410"/>
    </source>
</evidence>
<feature type="chain" id="PRO_5014830214" description="mannan endo-1,4-beta-mannosidase" evidence="8">
    <location>
        <begin position="36"/>
        <end position="481"/>
    </location>
</feature>
<dbReference type="InterPro" id="IPR036116">
    <property type="entry name" value="FN3_sf"/>
</dbReference>
<accession>A0A2K8L516</accession>
<evidence type="ECO:0000256" key="8">
    <source>
        <dbReference type="SAM" id="SignalP"/>
    </source>
</evidence>
<dbReference type="Pfam" id="PF26410">
    <property type="entry name" value="GH5_mannosidase"/>
    <property type="match status" value="1"/>
</dbReference>
<evidence type="ECO:0000256" key="6">
    <source>
        <dbReference type="ARBA" id="ARBA00022801"/>
    </source>
</evidence>
<evidence type="ECO:0000256" key="1">
    <source>
        <dbReference type="ARBA" id="ARBA00001678"/>
    </source>
</evidence>
<evidence type="ECO:0000256" key="3">
    <source>
        <dbReference type="ARBA" id="ARBA00012706"/>
    </source>
</evidence>
<dbReference type="InterPro" id="IPR001547">
    <property type="entry name" value="Glyco_hydro_5"/>
</dbReference>
<dbReference type="AlphaFoldDB" id="A0A2K8L516"/>
<dbReference type="InterPro" id="IPR045053">
    <property type="entry name" value="MAN-like"/>
</dbReference>
<evidence type="ECO:0000313" key="10">
    <source>
        <dbReference type="EMBL" id="ATX79326.1"/>
    </source>
</evidence>
<feature type="signal peptide" evidence="8">
    <location>
        <begin position="1"/>
        <end position="35"/>
    </location>
</feature>
<proteinExistence type="predicted"/>
<dbReference type="EMBL" id="CP018799">
    <property type="protein sequence ID" value="ATX79326.1"/>
    <property type="molecule type" value="Genomic_DNA"/>
</dbReference>
<sequence>MMLNALFNRPNHKVMTTFLAFAALLLLAPANHAMAFENFISRNGSTLLDGNKPFRFVSVNIPNYFILEDRAGEVGEKWHRVTAFEQRDAARAVRRMGGQVFRSYTFSVEGGKNLAGDLAHIYADASGQIRYNEELFRDMDRGLAIAEAEGIRVIIPLVDNWAWFGGYAEWAALSGTGDFWNDTKAKSDFKQFVSWLMNRKNTITGIVYKDDPTIMAWELGNEIDKASPGWISEMAAHIKNHDANHLLIDGGHKSTPAVSLQDENIDVVTTHYTDREFTVFAEQAAKVGKAYFYGEFNPSEKSNVSDIIQRTIDSDAAGCLAWSLRFRTERGGFYYHNDFNGASDSLHYPGFPSTKPAEEAAIIRTMREGAFAIQGLPVPPEAVPEAPILLAIQSPIAISWQGSSGALSYDIQRKQKNSETWKTVATNISDAIPTIHHGEPVAKLPLFSDRPSAGVWHYRVIARNRGGSSTPSNSVEVTTTE</sequence>